<dbReference type="GO" id="GO:0016757">
    <property type="term" value="F:glycosyltransferase activity"/>
    <property type="evidence" value="ECO:0007669"/>
    <property type="project" value="UniProtKB-KW"/>
</dbReference>
<gene>
    <name evidence="5" type="ORF">HMPREF9123_1671</name>
</gene>
<evidence type="ECO:0000259" key="4">
    <source>
        <dbReference type="Pfam" id="PF00535"/>
    </source>
</evidence>
<dbReference type="HOGENOM" id="CLU_092312_0_0_4"/>
<protein>
    <submittedName>
        <fullName evidence="5">Glycosyltransferase involved in cell wall biogenesis</fullName>
    </submittedName>
</protein>
<feature type="domain" description="Glycosyltransferase 2-like" evidence="4">
    <location>
        <begin position="20"/>
        <end position="125"/>
    </location>
</feature>
<dbReference type="PANTHER" id="PTHR43685">
    <property type="entry name" value="GLYCOSYLTRANSFERASE"/>
    <property type="match status" value="1"/>
</dbReference>
<sequence length="281" mass="29780">MFSDGLTPQKSPAIMPTLDIIIPCYNAAATLAEAAESALAQSVAQTVWLVDDASQDDTPRVIAALAARHPKIRSLRLPQNSGAAAARNWGALHSTADYTAFLDADDAYEAEALAAAAFALQHLPYLSLVRLKLRPAGFPEHYTAHPAFPQAWQRLAMTVGGNTVFRRSVLLACGGFPQDALFRRFGGEDAALGIALTRSAVVGTLFGENDAAVVHRHRPGIHAEKLLDAALYGTAPAGLTAQHQAEAEAVTRRICAALDSLKTTLAHPQTGITALRADYAP</sequence>
<dbReference type="CDD" id="cd00761">
    <property type="entry name" value="Glyco_tranf_GTA_type"/>
    <property type="match status" value="1"/>
</dbReference>
<dbReference type="PANTHER" id="PTHR43685:SF5">
    <property type="entry name" value="GLYCOSYLTRANSFERASE EPSE-RELATED"/>
    <property type="match status" value="1"/>
</dbReference>
<evidence type="ECO:0000313" key="6">
    <source>
        <dbReference type="Proteomes" id="UP000004105"/>
    </source>
</evidence>
<dbReference type="EMBL" id="AFAY01000032">
    <property type="protein sequence ID" value="EGF10645.1"/>
    <property type="molecule type" value="Genomic_DNA"/>
</dbReference>
<dbReference type="Pfam" id="PF00535">
    <property type="entry name" value="Glycos_transf_2"/>
    <property type="match status" value="1"/>
</dbReference>
<comment type="similarity">
    <text evidence="1">Belongs to the glycosyltransferase 2 family.</text>
</comment>
<dbReference type="STRING" id="267212.GCA_001063965_00335"/>
<evidence type="ECO:0000256" key="2">
    <source>
        <dbReference type="ARBA" id="ARBA00022676"/>
    </source>
</evidence>
<comment type="caution">
    <text evidence="5">The sequence shown here is derived from an EMBL/GenBank/DDBJ whole genome shotgun (WGS) entry which is preliminary data.</text>
</comment>
<dbReference type="InterPro" id="IPR029044">
    <property type="entry name" value="Nucleotide-diphossugar_trans"/>
</dbReference>
<dbReference type="Proteomes" id="UP000004105">
    <property type="component" value="Unassembled WGS sequence"/>
</dbReference>
<accession>F2BD52</accession>
<proteinExistence type="inferred from homology"/>
<keyword evidence="3 5" id="KW-0808">Transferase</keyword>
<dbReference type="SUPFAM" id="SSF53448">
    <property type="entry name" value="Nucleotide-diphospho-sugar transferases"/>
    <property type="match status" value="1"/>
</dbReference>
<dbReference type="Gene3D" id="3.90.550.10">
    <property type="entry name" value="Spore Coat Polysaccharide Biosynthesis Protein SpsA, Chain A"/>
    <property type="match status" value="1"/>
</dbReference>
<name>F2BD52_9NEIS</name>
<evidence type="ECO:0000256" key="1">
    <source>
        <dbReference type="ARBA" id="ARBA00006739"/>
    </source>
</evidence>
<dbReference type="AlphaFoldDB" id="F2BD52"/>
<keyword evidence="6" id="KW-1185">Reference proteome</keyword>
<organism evidence="5 6">
    <name type="scientific">Neisseria bacilliformis ATCC BAA-1200</name>
    <dbReference type="NCBI Taxonomy" id="888742"/>
    <lineage>
        <taxon>Bacteria</taxon>
        <taxon>Pseudomonadati</taxon>
        <taxon>Pseudomonadota</taxon>
        <taxon>Betaproteobacteria</taxon>
        <taxon>Neisseriales</taxon>
        <taxon>Neisseriaceae</taxon>
        <taxon>Neisseria</taxon>
    </lineage>
</organism>
<keyword evidence="2" id="KW-0328">Glycosyltransferase</keyword>
<dbReference type="InterPro" id="IPR050834">
    <property type="entry name" value="Glycosyltransf_2"/>
</dbReference>
<dbReference type="InterPro" id="IPR001173">
    <property type="entry name" value="Glyco_trans_2-like"/>
</dbReference>
<evidence type="ECO:0000313" key="5">
    <source>
        <dbReference type="EMBL" id="EGF10645.1"/>
    </source>
</evidence>
<evidence type="ECO:0000256" key="3">
    <source>
        <dbReference type="ARBA" id="ARBA00022679"/>
    </source>
</evidence>
<reference evidence="5 6" key="1">
    <citation type="submission" date="2011-02" db="EMBL/GenBank/DDBJ databases">
        <authorList>
            <person name="Muzny D."/>
            <person name="Qin X."/>
            <person name="Deng J."/>
            <person name="Jiang H."/>
            <person name="Liu Y."/>
            <person name="Qu J."/>
            <person name="Song X.-Z."/>
            <person name="Zhang L."/>
            <person name="Thornton R."/>
            <person name="Coyle M."/>
            <person name="Francisco L."/>
            <person name="Jackson L."/>
            <person name="Javaid M."/>
            <person name="Korchina V."/>
            <person name="Kovar C."/>
            <person name="Mata R."/>
            <person name="Mathew T."/>
            <person name="Ngo R."/>
            <person name="Nguyen L."/>
            <person name="Nguyen N."/>
            <person name="Okwuonu G."/>
            <person name="Ongeri F."/>
            <person name="Pham C."/>
            <person name="Simmons D."/>
            <person name="Wilczek-Boney K."/>
            <person name="Hale W."/>
            <person name="Jakkamsetti A."/>
            <person name="Pham P."/>
            <person name="Ruth R."/>
            <person name="San Lucas F."/>
            <person name="Warren J."/>
            <person name="Zhang J."/>
            <person name="Zhao Z."/>
            <person name="Zhou C."/>
            <person name="Zhu D."/>
            <person name="Lee S."/>
            <person name="Bess C."/>
            <person name="Blankenburg K."/>
            <person name="Forbes L."/>
            <person name="Fu Q."/>
            <person name="Gubbala S."/>
            <person name="Hirani K."/>
            <person name="Jayaseelan J.C."/>
            <person name="Lara F."/>
            <person name="Munidasa M."/>
            <person name="Palculict T."/>
            <person name="Patil S."/>
            <person name="Pu L.-L."/>
            <person name="Saada N."/>
            <person name="Tang L."/>
            <person name="Weissenberger G."/>
            <person name="Zhu Y."/>
            <person name="Hemphill L."/>
            <person name="Shang Y."/>
            <person name="Youmans B."/>
            <person name="Ayvaz T."/>
            <person name="Ross M."/>
            <person name="Santibanez J."/>
            <person name="Aqrawi P."/>
            <person name="Gross S."/>
            <person name="Joshi V."/>
            <person name="Fowler G."/>
            <person name="Nazareth L."/>
            <person name="Reid J."/>
            <person name="Worley K."/>
            <person name="Petrosino J."/>
            <person name="Highlander S."/>
            <person name="Gibbs R."/>
        </authorList>
    </citation>
    <scope>NUCLEOTIDE SEQUENCE [LARGE SCALE GENOMIC DNA]</scope>
    <source>
        <strain evidence="5 6">ATCC BAA-1200</strain>
    </source>
</reference>